<dbReference type="PANTHER" id="PTHR34512:SF30">
    <property type="entry name" value="OUTER MEMBRANE PROTEIN ASSEMBLY FACTOR BAMB"/>
    <property type="match status" value="1"/>
</dbReference>
<dbReference type="EMBL" id="SJPY01000002">
    <property type="protein sequence ID" value="TWU43932.1"/>
    <property type="molecule type" value="Genomic_DNA"/>
</dbReference>
<dbReference type="PANTHER" id="PTHR34512">
    <property type="entry name" value="CELL SURFACE PROTEIN"/>
    <property type="match status" value="1"/>
</dbReference>
<dbReference type="OrthoDB" id="226874at2"/>
<name>A0A5C6E4S2_9BACT</name>
<dbReference type="RefSeq" id="WP_146598983.1">
    <property type="nucleotide sequence ID" value="NZ_SJPY01000002.1"/>
</dbReference>
<reference evidence="4 5" key="1">
    <citation type="submission" date="2019-02" db="EMBL/GenBank/DDBJ databases">
        <title>Deep-cultivation of Planctomycetes and their phenomic and genomic characterization uncovers novel biology.</title>
        <authorList>
            <person name="Wiegand S."/>
            <person name="Jogler M."/>
            <person name="Boedeker C."/>
            <person name="Pinto D."/>
            <person name="Vollmers J."/>
            <person name="Rivas-Marin E."/>
            <person name="Kohn T."/>
            <person name="Peeters S.H."/>
            <person name="Heuer A."/>
            <person name="Rast P."/>
            <person name="Oberbeckmann S."/>
            <person name="Bunk B."/>
            <person name="Jeske O."/>
            <person name="Meyerdierks A."/>
            <person name="Storesund J.E."/>
            <person name="Kallscheuer N."/>
            <person name="Luecker S."/>
            <person name="Lage O.M."/>
            <person name="Pohl T."/>
            <person name="Merkel B.J."/>
            <person name="Hornburger P."/>
            <person name="Mueller R.-W."/>
            <person name="Bruemmer F."/>
            <person name="Labrenz M."/>
            <person name="Spormann A.M."/>
            <person name="Op Den Camp H."/>
            <person name="Overmann J."/>
            <person name="Amann R."/>
            <person name="Jetten M.S.M."/>
            <person name="Mascher T."/>
            <person name="Medema M.H."/>
            <person name="Devos D.P."/>
            <person name="Kaster A.-K."/>
            <person name="Ovreas L."/>
            <person name="Rohde M."/>
            <person name="Galperin M.Y."/>
            <person name="Jogler C."/>
        </authorList>
    </citation>
    <scope>NUCLEOTIDE SEQUENCE [LARGE SCALE GENOMIC DNA]</scope>
    <source>
        <strain evidence="4 5">Q31b</strain>
    </source>
</reference>
<dbReference type="Gene3D" id="2.130.10.10">
    <property type="entry name" value="YVTN repeat-like/Quinoprotein amine dehydrogenase"/>
    <property type="match status" value="3"/>
</dbReference>
<dbReference type="InterPro" id="IPR002372">
    <property type="entry name" value="PQQ_rpt_dom"/>
</dbReference>
<dbReference type="InterPro" id="IPR011047">
    <property type="entry name" value="Quinoprotein_ADH-like_sf"/>
</dbReference>
<feature type="domain" description="Pyrrolo-quinoline quinone repeat" evidence="3">
    <location>
        <begin position="446"/>
        <end position="594"/>
    </location>
</feature>
<keyword evidence="2" id="KW-0812">Transmembrane</keyword>
<evidence type="ECO:0000256" key="2">
    <source>
        <dbReference type="SAM" id="Phobius"/>
    </source>
</evidence>
<feature type="domain" description="Pyrrolo-quinoline quinone repeat" evidence="3">
    <location>
        <begin position="974"/>
        <end position="1112"/>
    </location>
</feature>
<sequence>MLANELIDRLERRGLLDQEIIEALREQLDQGTRVTPEAVAKLLVDNGQLTRFQATKLISEIREGEYEEADGAVAVAGGMDDLAIASDGSGDDVFAEAEAVEAEPFAEAVPVEAVAVDAEPVEAVPVEAVGDGVGSGGSRPVRSRPKPPEHKSVWDSFKIYGFAGIIILLLLSGYGLYSLLTRQSADEYIGEANTLYDQQNFVPAQERYNGFLEAYGDTHQFSSIAKTRLVMIELYRAETMTDPTVALDLAKEKLPTIENELGLNDERANLAALLVDIAENIANAASEAEDTPEKEQLLGRLAEQMELMDNPNYITGSLRTSLAARIQTVEETRDRVRRDINRNVRLDESVAAMQSALDAKNTKEAYDVRFELLREFPELGDDKRLSQLIQSASQIQKTLVKPATDLPQVVDASEVDDSTESIVLTTVTGGKALDLSDQILYLDAGGAVLAFDGETGNLKWRKFVGYGQGHLPVRVEGGSGVLLSESKKLEVQRFNGEDGVLRWRTRIGEPFSEPNAVRDDVYVASVSGRLAVLDADSGETNWATMIPQPLDAGPGVDPRTARAYQPGNHSNLYVLNTRDGSCLESYYVGHAEGAIAVAPVPLMEHLFVFENAGTDFARVHILALDESGESLKPAQAPIRLTGNVKIKPLVQGRRVIVLTDLGQVVVIEVEPTAEREKVSIVAEQVATYDRPTNTQMAVSKSQMWVTGTRIGRYELQINTGRVVQDWFKHEADNFIGEPFASDDTLVHARVLRGTSAIRMTAADAKTGKEIWQTDVGVPVAMITPYPANQSYHAITTQATLFEINRESLQTGSTKGPIENPGGSGVAMRFENPIKVDENVYVMLNQNGSGEIIVYDPDRRREKLRRLQLGLGAGKPTAHVGGSDPGGKDVGGGAIISGGGLLVPLSTGRVVLMDYETGIMLGSPFQPAAAPESTVVWSVPVTLPNDPDQVVIADSRKKIYRLRAGEQVNELASKDIQTPLLGPAAVVGGVYVGTTSGPAADFLVGYDLSSLNEAFRILLDGRAVWGPVQAGDECLLRTSDGKLRAYDSKGKQRFELDAPAGDPVAAPVRVGDVMVLAGKPGWIIAYDPASGELIGQSDIGQPLSAAPVAVGNRLLVPGAEGLIYITDVPATR</sequence>
<keyword evidence="2" id="KW-1133">Transmembrane helix</keyword>
<gene>
    <name evidence="4" type="ORF">Q31b_14640</name>
</gene>
<feature type="transmembrane region" description="Helical" evidence="2">
    <location>
        <begin position="159"/>
        <end position="180"/>
    </location>
</feature>
<keyword evidence="2" id="KW-0472">Membrane</keyword>
<dbReference type="Pfam" id="PF13360">
    <property type="entry name" value="PQQ_2"/>
    <property type="match status" value="2"/>
</dbReference>
<dbReference type="SMART" id="SM00564">
    <property type="entry name" value="PQQ"/>
    <property type="match status" value="5"/>
</dbReference>
<protein>
    <submittedName>
        <fullName evidence="4">Outer membrane biogenesis protein BamB</fullName>
    </submittedName>
</protein>
<accession>A0A5C6E4S2</accession>
<evidence type="ECO:0000256" key="1">
    <source>
        <dbReference type="SAM" id="MobiDB-lite"/>
    </source>
</evidence>
<dbReference type="InterPro" id="IPR015943">
    <property type="entry name" value="WD40/YVTN_repeat-like_dom_sf"/>
</dbReference>
<dbReference type="AlphaFoldDB" id="A0A5C6E4S2"/>
<organism evidence="4 5">
    <name type="scientific">Novipirellula aureliae</name>
    <dbReference type="NCBI Taxonomy" id="2527966"/>
    <lineage>
        <taxon>Bacteria</taxon>
        <taxon>Pseudomonadati</taxon>
        <taxon>Planctomycetota</taxon>
        <taxon>Planctomycetia</taxon>
        <taxon>Pirellulales</taxon>
        <taxon>Pirellulaceae</taxon>
        <taxon>Novipirellula</taxon>
    </lineage>
</organism>
<dbReference type="SUPFAM" id="SSF50998">
    <property type="entry name" value="Quinoprotein alcohol dehydrogenase-like"/>
    <property type="match status" value="3"/>
</dbReference>
<evidence type="ECO:0000313" key="5">
    <source>
        <dbReference type="Proteomes" id="UP000315471"/>
    </source>
</evidence>
<proteinExistence type="predicted"/>
<feature type="region of interest" description="Disordered" evidence="1">
    <location>
        <begin position="128"/>
        <end position="148"/>
    </location>
</feature>
<dbReference type="Proteomes" id="UP000315471">
    <property type="component" value="Unassembled WGS sequence"/>
</dbReference>
<evidence type="ECO:0000313" key="4">
    <source>
        <dbReference type="EMBL" id="TWU43932.1"/>
    </source>
</evidence>
<dbReference type="InterPro" id="IPR018391">
    <property type="entry name" value="PQQ_b-propeller_rpt"/>
</dbReference>
<keyword evidence="5" id="KW-1185">Reference proteome</keyword>
<comment type="caution">
    <text evidence="4">The sequence shown here is derived from an EMBL/GenBank/DDBJ whole genome shotgun (WGS) entry which is preliminary data.</text>
</comment>
<evidence type="ECO:0000259" key="3">
    <source>
        <dbReference type="Pfam" id="PF13360"/>
    </source>
</evidence>